<dbReference type="KEGG" id="samy:DB32_008446"/>
<organism evidence="2 3">
    <name type="scientific">Sandaracinus amylolyticus</name>
    <dbReference type="NCBI Taxonomy" id="927083"/>
    <lineage>
        <taxon>Bacteria</taxon>
        <taxon>Pseudomonadati</taxon>
        <taxon>Myxococcota</taxon>
        <taxon>Polyangia</taxon>
        <taxon>Polyangiales</taxon>
        <taxon>Sandaracinaceae</taxon>
        <taxon>Sandaracinus</taxon>
    </lineage>
</organism>
<dbReference type="InterPro" id="IPR021953">
    <property type="entry name" value="DUF3570"/>
</dbReference>
<reference evidence="2 3" key="1">
    <citation type="submission" date="2015-03" db="EMBL/GenBank/DDBJ databases">
        <title>Genome assembly of Sandaracinus amylolyticus DSM 53668.</title>
        <authorList>
            <person name="Sharma G."/>
            <person name="Subramanian S."/>
        </authorList>
    </citation>
    <scope>NUCLEOTIDE SEQUENCE [LARGE SCALE GENOMIC DNA]</scope>
    <source>
        <strain evidence="2 3">DSM 53668</strain>
    </source>
</reference>
<evidence type="ECO:0000256" key="1">
    <source>
        <dbReference type="SAM" id="SignalP"/>
    </source>
</evidence>
<accession>A0A0F6YMC8</accession>
<dbReference type="STRING" id="927083.DB32_008446"/>
<dbReference type="Proteomes" id="UP000034883">
    <property type="component" value="Chromosome"/>
</dbReference>
<keyword evidence="1" id="KW-0732">Signal</keyword>
<dbReference type="RefSeq" id="WP_053238176.1">
    <property type="nucleotide sequence ID" value="NZ_CP011125.1"/>
</dbReference>
<proteinExistence type="predicted"/>
<sequence length="386" mass="43232">MTSHHASRPFVRILVALAVALFVSPARADETTGTWTGEVGVQGNYYWETSTRVIAPEVRFRLTSPDGTDVRAEYLVDSITSASLAAGVVEDIRFTETRHQVTVGAGHEFDLGEAQLRLDASTRISHEPDYLATGVTLAGTLSLAQRCTLIGMALTYIHDDVGSVVRGSQPREGGGRDLSDRGRVGQLEGFTLGLSLSQILTSQLVASFGYDLVYNWGYLQNPYRGVSIEGVVRPEDHPDERLRHSLYGRVALYVPETRTAFHALYRFYVDGWDLAAVTPEGRIYQEIGDLITLRLRYRFYSQTRSFFYRAPDQYTADDPFVTNDPKMQDFSSHLVGAHARVGMEFLERTFLGFAHEGEVWFSFDYWWQSSRFGNGVIAQAGLRVPF</sequence>
<dbReference type="EMBL" id="CP011125">
    <property type="protein sequence ID" value="AKF11297.1"/>
    <property type="molecule type" value="Genomic_DNA"/>
</dbReference>
<evidence type="ECO:0000313" key="3">
    <source>
        <dbReference type="Proteomes" id="UP000034883"/>
    </source>
</evidence>
<dbReference type="Pfam" id="PF12094">
    <property type="entry name" value="DUF3570"/>
    <property type="match status" value="1"/>
</dbReference>
<dbReference type="AlphaFoldDB" id="A0A0F6YMC8"/>
<evidence type="ECO:0008006" key="4">
    <source>
        <dbReference type="Google" id="ProtNLM"/>
    </source>
</evidence>
<feature type="signal peptide" evidence="1">
    <location>
        <begin position="1"/>
        <end position="28"/>
    </location>
</feature>
<feature type="chain" id="PRO_5002512938" description="DUF3570 domain-containing protein" evidence="1">
    <location>
        <begin position="29"/>
        <end position="386"/>
    </location>
</feature>
<gene>
    <name evidence="2" type="ORF">DB32_008446</name>
</gene>
<keyword evidence="3" id="KW-1185">Reference proteome</keyword>
<evidence type="ECO:0000313" key="2">
    <source>
        <dbReference type="EMBL" id="AKF11297.1"/>
    </source>
</evidence>
<name>A0A0F6YMC8_9BACT</name>
<protein>
    <recommendedName>
        <fullName evidence="4">DUF3570 domain-containing protein</fullName>
    </recommendedName>
</protein>